<feature type="transmembrane region" description="Helical" evidence="9">
    <location>
        <begin position="162"/>
        <end position="182"/>
    </location>
</feature>
<dbReference type="GO" id="GO:0006814">
    <property type="term" value="P:sodium ion transport"/>
    <property type="evidence" value="ECO:0007669"/>
    <property type="project" value="InterPro"/>
</dbReference>
<proteinExistence type="predicted"/>
<dbReference type="PANTHER" id="PTHR11328">
    <property type="entry name" value="MAJOR FACILITATOR SUPERFAMILY DOMAIN-CONTAINING PROTEIN"/>
    <property type="match status" value="1"/>
</dbReference>
<keyword evidence="8 9" id="KW-0472">Membrane</keyword>
<keyword evidence="7 9" id="KW-1133">Transmembrane helix</keyword>
<name>A0A5P1X374_9LACO</name>
<evidence type="ECO:0000256" key="4">
    <source>
        <dbReference type="ARBA" id="ARBA00022597"/>
    </source>
</evidence>
<dbReference type="OrthoDB" id="9764596at2"/>
<dbReference type="InterPro" id="IPR018043">
    <property type="entry name" value="Na/Gal_symport_CS"/>
</dbReference>
<dbReference type="PROSITE" id="PS00872">
    <property type="entry name" value="NA_GALACTOSIDE_SYMP"/>
    <property type="match status" value="1"/>
</dbReference>
<keyword evidence="6" id="KW-0769">Symport</keyword>
<dbReference type="InterPro" id="IPR039672">
    <property type="entry name" value="MFS_2"/>
</dbReference>
<feature type="transmembrane region" description="Helical" evidence="9">
    <location>
        <begin position="314"/>
        <end position="333"/>
    </location>
</feature>
<feature type="transmembrane region" description="Helical" evidence="9">
    <location>
        <begin position="115"/>
        <end position="134"/>
    </location>
</feature>
<dbReference type="RefSeq" id="WP_137602222.1">
    <property type="nucleotide sequence ID" value="NZ_BJEB01000036.1"/>
</dbReference>
<dbReference type="EMBL" id="CP043939">
    <property type="protein sequence ID" value="QER66778.1"/>
    <property type="molecule type" value="Genomic_DNA"/>
</dbReference>
<feature type="transmembrane region" description="Helical" evidence="9">
    <location>
        <begin position="250"/>
        <end position="275"/>
    </location>
</feature>
<dbReference type="GO" id="GO:0008643">
    <property type="term" value="P:carbohydrate transport"/>
    <property type="evidence" value="ECO:0007669"/>
    <property type="project" value="InterPro"/>
</dbReference>
<dbReference type="Pfam" id="PF13347">
    <property type="entry name" value="MFS_2"/>
    <property type="match status" value="1"/>
</dbReference>
<dbReference type="InterPro" id="IPR036259">
    <property type="entry name" value="MFS_trans_sf"/>
</dbReference>
<dbReference type="InterPro" id="IPR001927">
    <property type="entry name" value="Na/Gal_symport"/>
</dbReference>
<dbReference type="Gene3D" id="1.20.1250.20">
    <property type="entry name" value="MFS general substrate transporter like domains"/>
    <property type="match status" value="2"/>
</dbReference>
<accession>A0A5P1X374</accession>
<dbReference type="AlphaFoldDB" id="A0A5P1X374"/>
<keyword evidence="3" id="KW-1003">Cell membrane</keyword>
<evidence type="ECO:0000256" key="1">
    <source>
        <dbReference type="ARBA" id="ARBA00004651"/>
    </source>
</evidence>
<feature type="transmembrane region" description="Helical" evidence="9">
    <location>
        <begin position="49"/>
        <end position="66"/>
    </location>
</feature>
<sequence>MEHTKQYSSYAAGAFGHDMFYATLSTYLMLFVTSQLFDTSDSAFNARMIGYVTLLMTAIRLVEIIFDPIIGGAVDNTNTKWGKFKPWLLIGAGVSSIMLVIIFTNFGGLTTKNPTLYLILFGISFVVLDIFYSFKDISFWSMLPALSVDSKVRAKFGTIGRFGSTLGAQSVPIFIFPLIIWLSQTFSGTTGDEKTRAGWLGFAIVVGAVSFLGALATALGTKEQKNIIREDTERTRFRDVFKVIGQNDQLMWLALSYFLFALSYVVTNSLMAYYFQYVLGNTSAFSMVGVITAILGIISVSLFPTVVVLIKRRAIYVGGIAMMLVGYLLFLFAGQNIVMVLIAVGIFFFPYPMIFLAALMTITDSVEYGQLKNGTRNESVTLSVRPLIDKLAGAIANSIVGLAAVHSGMIGNAKPSSISSGELFNFRTYMFYAPIVLIVIAAFVYMLKVTLTEKKHAEVVTELEKKLTAKKENQA</sequence>
<evidence type="ECO:0000313" key="11">
    <source>
        <dbReference type="Proteomes" id="UP000325295"/>
    </source>
</evidence>
<keyword evidence="4" id="KW-0762">Sugar transport</keyword>
<feature type="transmembrane region" description="Helical" evidence="9">
    <location>
        <begin position="197"/>
        <end position="219"/>
    </location>
</feature>
<protein>
    <submittedName>
        <fullName evidence="10">MFS transporter</fullName>
    </submittedName>
</protein>
<comment type="subcellular location">
    <subcellularLocation>
        <location evidence="1">Cell membrane</location>
        <topology evidence="1">Multi-pass membrane protein</topology>
    </subcellularLocation>
</comment>
<evidence type="ECO:0000313" key="10">
    <source>
        <dbReference type="EMBL" id="QER66778.1"/>
    </source>
</evidence>
<dbReference type="NCBIfam" id="TIGR00792">
    <property type="entry name" value="gph"/>
    <property type="match status" value="1"/>
</dbReference>
<feature type="transmembrane region" description="Helical" evidence="9">
    <location>
        <begin position="391"/>
        <end position="409"/>
    </location>
</feature>
<evidence type="ECO:0000256" key="6">
    <source>
        <dbReference type="ARBA" id="ARBA00022847"/>
    </source>
</evidence>
<keyword evidence="2" id="KW-0813">Transport</keyword>
<dbReference type="CDD" id="cd17332">
    <property type="entry name" value="MFS_MelB_like"/>
    <property type="match status" value="1"/>
</dbReference>
<dbReference type="SUPFAM" id="SSF103473">
    <property type="entry name" value="MFS general substrate transporter"/>
    <property type="match status" value="1"/>
</dbReference>
<feature type="transmembrane region" description="Helical" evidence="9">
    <location>
        <begin position="429"/>
        <end position="447"/>
    </location>
</feature>
<evidence type="ECO:0000256" key="5">
    <source>
        <dbReference type="ARBA" id="ARBA00022692"/>
    </source>
</evidence>
<keyword evidence="11" id="KW-1185">Reference proteome</keyword>
<dbReference type="GO" id="GO:0015293">
    <property type="term" value="F:symporter activity"/>
    <property type="evidence" value="ECO:0007669"/>
    <property type="project" value="UniProtKB-KW"/>
</dbReference>
<dbReference type="KEGG" id="lnn:F0161_02095"/>
<dbReference type="Proteomes" id="UP000325295">
    <property type="component" value="Chromosome"/>
</dbReference>
<dbReference type="PANTHER" id="PTHR11328:SF36">
    <property type="entry name" value="MELIBIOSE PERMEASE"/>
    <property type="match status" value="1"/>
</dbReference>
<evidence type="ECO:0000256" key="7">
    <source>
        <dbReference type="ARBA" id="ARBA00022989"/>
    </source>
</evidence>
<evidence type="ECO:0000256" key="8">
    <source>
        <dbReference type="ARBA" id="ARBA00023136"/>
    </source>
</evidence>
<evidence type="ECO:0000256" key="3">
    <source>
        <dbReference type="ARBA" id="ARBA00022475"/>
    </source>
</evidence>
<dbReference type="GO" id="GO:0005886">
    <property type="term" value="C:plasma membrane"/>
    <property type="evidence" value="ECO:0007669"/>
    <property type="project" value="UniProtKB-SubCell"/>
</dbReference>
<feature type="transmembrane region" description="Helical" evidence="9">
    <location>
        <begin position="287"/>
        <end position="307"/>
    </location>
</feature>
<feature type="transmembrane region" description="Helical" evidence="9">
    <location>
        <begin position="87"/>
        <end position="109"/>
    </location>
</feature>
<keyword evidence="5 9" id="KW-0812">Transmembrane</keyword>
<reference evidence="10 11" key="1">
    <citation type="submission" date="2019-09" db="EMBL/GenBank/DDBJ databases">
        <title>Complete Genome Sequence of Lactobacillus nenjiangensis SH-Y15, isolated from sauerkraut.</title>
        <authorList>
            <person name="Yang H."/>
        </authorList>
    </citation>
    <scope>NUCLEOTIDE SEQUENCE [LARGE SCALE GENOMIC DNA]</scope>
    <source>
        <strain evidence="10 11">SH-Y15</strain>
    </source>
</reference>
<feature type="transmembrane region" description="Helical" evidence="9">
    <location>
        <begin position="20"/>
        <end position="37"/>
    </location>
</feature>
<evidence type="ECO:0000256" key="9">
    <source>
        <dbReference type="SAM" id="Phobius"/>
    </source>
</evidence>
<feature type="transmembrane region" description="Helical" evidence="9">
    <location>
        <begin position="339"/>
        <end position="362"/>
    </location>
</feature>
<gene>
    <name evidence="10" type="ORF">F0161_02095</name>
</gene>
<organism evidence="10 11">
    <name type="scientific">Paucilactobacillus nenjiangensis</name>
    <dbReference type="NCBI Taxonomy" id="1296540"/>
    <lineage>
        <taxon>Bacteria</taxon>
        <taxon>Bacillati</taxon>
        <taxon>Bacillota</taxon>
        <taxon>Bacilli</taxon>
        <taxon>Lactobacillales</taxon>
        <taxon>Lactobacillaceae</taxon>
        <taxon>Paucilactobacillus</taxon>
    </lineage>
</organism>
<evidence type="ECO:0000256" key="2">
    <source>
        <dbReference type="ARBA" id="ARBA00022448"/>
    </source>
</evidence>